<dbReference type="InterPro" id="IPR003593">
    <property type="entry name" value="AAA+_ATPase"/>
</dbReference>
<dbReference type="PANTHER" id="PTHR37291">
    <property type="entry name" value="5-METHYLCYTOSINE-SPECIFIC RESTRICTION ENZYME B"/>
    <property type="match status" value="1"/>
</dbReference>
<dbReference type="PANTHER" id="PTHR37291:SF1">
    <property type="entry name" value="TYPE IV METHYL-DIRECTED RESTRICTION ENZYME ECOKMCRB SUBUNIT"/>
    <property type="match status" value="1"/>
</dbReference>
<name>L0AA35_CALLD</name>
<keyword evidence="3" id="KW-1185">Reference proteome</keyword>
<protein>
    <submittedName>
        <fullName evidence="2">ATPase family protein associated with various cellular activities (AAA)</fullName>
    </submittedName>
</protein>
<dbReference type="AlphaFoldDB" id="L0AA35"/>
<dbReference type="SUPFAM" id="SSF52540">
    <property type="entry name" value="P-loop containing nucleoside triphosphate hydrolases"/>
    <property type="match status" value="1"/>
</dbReference>
<gene>
    <name evidence="2" type="ordered locus">Calag_0521</name>
</gene>
<evidence type="ECO:0000313" key="3">
    <source>
        <dbReference type="Proteomes" id="UP000010469"/>
    </source>
</evidence>
<feature type="domain" description="AAA+ ATPase" evidence="1">
    <location>
        <begin position="308"/>
        <end position="495"/>
    </location>
</feature>
<dbReference type="REBASE" id="57678">
    <property type="entry name" value="Cla15908McrBP"/>
</dbReference>
<evidence type="ECO:0000259" key="1">
    <source>
        <dbReference type="SMART" id="SM00382"/>
    </source>
</evidence>
<dbReference type="KEGG" id="clg:Calag_0521"/>
<dbReference type="STRING" id="1056495.Calag_0521"/>
<dbReference type="RefSeq" id="WP_015232182.1">
    <property type="nucleotide sequence ID" value="NC_019791.1"/>
</dbReference>
<dbReference type="GeneID" id="14211781"/>
<dbReference type="Proteomes" id="UP000010469">
    <property type="component" value="Chromosome"/>
</dbReference>
<dbReference type="InterPro" id="IPR052934">
    <property type="entry name" value="Methyl-DNA_Rec/Restrict_Enz"/>
</dbReference>
<dbReference type="InParanoid" id="L0AA35"/>
<dbReference type="EMBL" id="CP003378">
    <property type="protein sequence ID" value="AFZ70284.1"/>
    <property type="molecule type" value="Genomic_DNA"/>
</dbReference>
<dbReference type="GO" id="GO:0016887">
    <property type="term" value="F:ATP hydrolysis activity"/>
    <property type="evidence" value="ECO:0007669"/>
    <property type="project" value="InterPro"/>
</dbReference>
<reference evidence="3" key="1">
    <citation type="submission" date="2012-03" db="EMBL/GenBank/DDBJ databases">
        <title>Complete genome of Caldisphaera lagunensis DSM 15908.</title>
        <authorList>
            <person name="Lucas S."/>
            <person name="Copeland A."/>
            <person name="Lapidus A."/>
            <person name="Glavina del Rio T."/>
            <person name="Dalin E."/>
            <person name="Tice H."/>
            <person name="Bruce D."/>
            <person name="Goodwin L."/>
            <person name="Pitluck S."/>
            <person name="Peters L."/>
            <person name="Mikhailova N."/>
            <person name="Teshima H."/>
            <person name="Kyrpides N."/>
            <person name="Mavromatis K."/>
            <person name="Ivanova N."/>
            <person name="Brettin T."/>
            <person name="Detter J.C."/>
            <person name="Han C."/>
            <person name="Larimer F."/>
            <person name="Land M."/>
            <person name="Hauser L."/>
            <person name="Markowitz V."/>
            <person name="Cheng J.-F."/>
            <person name="Hugenholtz P."/>
            <person name="Woyke T."/>
            <person name="Wu D."/>
            <person name="Spring S."/>
            <person name="Schroeder M."/>
            <person name="Brambilla E."/>
            <person name="Klenk H.-P."/>
            <person name="Eisen J.A."/>
        </authorList>
    </citation>
    <scope>NUCLEOTIDE SEQUENCE [LARGE SCALE GENOMIC DNA]</scope>
    <source>
        <strain evidence="3">DSM 15908 / JCM 11604 / IC-154</strain>
    </source>
</reference>
<accession>L0AA35</accession>
<dbReference type="SMART" id="SM00382">
    <property type="entry name" value="AAA"/>
    <property type="match status" value="1"/>
</dbReference>
<dbReference type="Gene3D" id="3.40.50.300">
    <property type="entry name" value="P-loop containing nucleotide triphosphate hydrolases"/>
    <property type="match status" value="1"/>
</dbReference>
<dbReference type="OrthoDB" id="9837at2157"/>
<dbReference type="Pfam" id="PF07728">
    <property type="entry name" value="AAA_5"/>
    <property type="match status" value="1"/>
</dbReference>
<dbReference type="HOGENOM" id="CLU_465911_0_0_2"/>
<dbReference type="GO" id="GO:0005524">
    <property type="term" value="F:ATP binding"/>
    <property type="evidence" value="ECO:0007669"/>
    <property type="project" value="InterPro"/>
</dbReference>
<dbReference type="InterPro" id="IPR027417">
    <property type="entry name" value="P-loop_NTPase"/>
</dbReference>
<proteinExistence type="predicted"/>
<evidence type="ECO:0000313" key="2">
    <source>
        <dbReference type="EMBL" id="AFZ70284.1"/>
    </source>
</evidence>
<organism evidence="2 3">
    <name type="scientific">Caldisphaera lagunensis (strain DSM 15908 / JCM 11604 / ANMR 0165 / IC-154)</name>
    <dbReference type="NCBI Taxonomy" id="1056495"/>
    <lineage>
        <taxon>Archaea</taxon>
        <taxon>Thermoproteota</taxon>
        <taxon>Thermoprotei</taxon>
        <taxon>Acidilobales</taxon>
        <taxon>Caldisphaeraceae</taxon>
        <taxon>Caldisphaera</taxon>
    </lineage>
</organism>
<dbReference type="eggNOG" id="arCOG03779">
    <property type="taxonomic scope" value="Archaea"/>
</dbReference>
<sequence length="582" mass="68154">MYGQWLKPRKGFEFLLDYNYDINNTINKLKEYVENNKFLFCAFPGHYDHWMESIRYSIKGEIGFTLWGDTGSGNKGTDKETGIEFKSLIEKYRNQFLNKNGESNEIKLEKPLFSLFYVTEGSSKNNYGYIGFGIVTDINYDYYRNFIGWKEENGYFKIRFRIKVLYLNSKTIKDIKEHIDKNEDFKKINLYGELGSDLKLIPISNTCYNEYNNQVKDYIKEKFDNQEVKNTLTFYQDLYNKAINKSLYSSFSENPSISQQNESLINEIEEEKIKEIENNLKEILNLIEISEIGKSNEDKLNMLINSIKKGNLLFVGDPGTFKTTIAKDLAKIITKRNEVSIYTANSLWFRRNVIGGETLSSDGKIFWKSGILIRAYNKASEIINSNDRYHVVIIDEINRADIDKAFGEFLTIINSPLPENWEITRELIEEIRNYYEKDEEAEKFLTNYEKFKNDPLKKIRFIATMNLTDVRNLFYVGEAITRRFIRFDFKPKALDNIVDNYSKNNKDCIDKDKIKNLLNCFEKNKNKDKKIPIPLSSVLDSLKLSDCNYDKFIAYLLSTIGTINSSKINFIKNKIEECQKGP</sequence>
<dbReference type="InterPro" id="IPR011704">
    <property type="entry name" value="ATPase_dyneun-rel_AAA"/>
</dbReference>